<proteinExistence type="predicted"/>
<feature type="transmembrane region" description="Helical" evidence="1">
    <location>
        <begin position="87"/>
        <end position="109"/>
    </location>
</feature>
<keyword evidence="1" id="KW-1133">Transmembrane helix</keyword>
<dbReference type="RefSeq" id="WP_202992897.1">
    <property type="nucleotide sequence ID" value="NZ_JAENHO010000005.1"/>
</dbReference>
<evidence type="ECO:0000256" key="1">
    <source>
        <dbReference type="SAM" id="Phobius"/>
    </source>
</evidence>
<feature type="transmembrane region" description="Helical" evidence="1">
    <location>
        <begin position="54"/>
        <end position="75"/>
    </location>
</feature>
<evidence type="ECO:0000313" key="2">
    <source>
        <dbReference type="EMBL" id="MBL7256357.1"/>
    </source>
</evidence>
<evidence type="ECO:0000313" key="3">
    <source>
        <dbReference type="Proteomes" id="UP000598996"/>
    </source>
</evidence>
<keyword evidence="1" id="KW-0472">Membrane</keyword>
<gene>
    <name evidence="2" type="ORF">JKJ07_18840</name>
</gene>
<keyword evidence="3" id="KW-1185">Reference proteome</keyword>
<sequence length="112" mass="12271">MIHWLYDRDGDGPLAGGPSVSTLPRFRRQIRGVNMLKIQRFDRSEQPKRPPEPVLARAVLIAGGAFAVSITTILGVAGRWRLSDLTIFGALGVLCVIATLTAFLVLILMSRE</sequence>
<dbReference type="EMBL" id="JAENHO010000005">
    <property type="protein sequence ID" value="MBL7256357.1"/>
    <property type="molecule type" value="Genomic_DNA"/>
</dbReference>
<protein>
    <submittedName>
        <fullName evidence="2">Uncharacterized protein</fullName>
    </submittedName>
</protein>
<accession>A0ABS1VNP6</accession>
<keyword evidence="1" id="KW-0812">Transmembrane</keyword>
<name>A0ABS1VNP6_9ACTN</name>
<reference evidence="2 3" key="1">
    <citation type="submission" date="2021-01" db="EMBL/GenBank/DDBJ databases">
        <title>Actinoplanes sp. nov. LDG1-01 isolated from lichen.</title>
        <authorList>
            <person name="Saeng-In P."/>
            <person name="Phongsopitanun W."/>
            <person name="Kanchanasin P."/>
            <person name="Yuki M."/>
            <person name="Kudo T."/>
            <person name="Ohkuma M."/>
            <person name="Tanasupawat S."/>
        </authorList>
    </citation>
    <scope>NUCLEOTIDE SEQUENCE [LARGE SCALE GENOMIC DNA]</scope>
    <source>
        <strain evidence="2 3">LDG1-01</strain>
    </source>
</reference>
<comment type="caution">
    <text evidence="2">The sequence shown here is derived from an EMBL/GenBank/DDBJ whole genome shotgun (WGS) entry which is preliminary data.</text>
</comment>
<organism evidence="2 3">
    <name type="scientific">Paractinoplanes lichenicola</name>
    <dbReference type="NCBI Taxonomy" id="2802976"/>
    <lineage>
        <taxon>Bacteria</taxon>
        <taxon>Bacillati</taxon>
        <taxon>Actinomycetota</taxon>
        <taxon>Actinomycetes</taxon>
        <taxon>Micromonosporales</taxon>
        <taxon>Micromonosporaceae</taxon>
        <taxon>Paractinoplanes</taxon>
    </lineage>
</organism>
<dbReference type="Proteomes" id="UP000598996">
    <property type="component" value="Unassembled WGS sequence"/>
</dbReference>